<dbReference type="EMBL" id="UPTC01000020">
    <property type="protein sequence ID" value="VBB25501.1"/>
    <property type="molecule type" value="Genomic_DNA"/>
</dbReference>
<dbReference type="Pfam" id="PF04547">
    <property type="entry name" value="Anoctamin"/>
    <property type="match status" value="2"/>
</dbReference>
<evidence type="ECO:0000256" key="7">
    <source>
        <dbReference type="ARBA" id="ARBA00023180"/>
    </source>
</evidence>
<keyword evidence="6 8" id="KW-0472">Membrane</keyword>
<feature type="domain" description="Anoctamin transmembrane" evidence="9">
    <location>
        <begin position="1496"/>
        <end position="1786"/>
    </location>
</feature>
<feature type="transmembrane region" description="Helical" evidence="8">
    <location>
        <begin position="1647"/>
        <end position="1671"/>
    </location>
</feature>
<feature type="transmembrane region" description="Helical" evidence="8">
    <location>
        <begin position="1744"/>
        <end position="1764"/>
    </location>
</feature>
<comment type="caution">
    <text evidence="8">Lacks conserved residue(s) required for the propagation of feature annotation.</text>
</comment>
<dbReference type="STRING" id="6277.A0A498RXK8"/>
<dbReference type="Proteomes" id="UP000276991">
    <property type="component" value="Unassembled WGS sequence"/>
</dbReference>
<dbReference type="GO" id="GO:0046983">
    <property type="term" value="F:protein dimerization activity"/>
    <property type="evidence" value="ECO:0007669"/>
    <property type="project" value="InterPro"/>
</dbReference>
<evidence type="ECO:0000256" key="3">
    <source>
        <dbReference type="ARBA" id="ARBA00022475"/>
    </source>
</evidence>
<name>A0A498RXK8_ACAVI</name>
<dbReference type="Pfam" id="PF16178">
    <property type="entry name" value="Anoct_dimer"/>
    <property type="match status" value="1"/>
</dbReference>
<sequence length="1881" mass="218589">MKPFCWWAIDLVTAMKFQLYRNGMSSLLEHNIYLKCSQAVSGFHGFSFMNLTTDIPYIDLKVSNKKLEIEERQKILIEVIYYCCKSCERYEDKTDEEIIEDLATVFYKRRLTDSNITAVATFQNNSGYCINVDGEKEMSDVSCMFMLDVNTPAKVHFGAMRWNMIDLLKQSSERENNSLVALALRGHFCSTHSVSQIPDGECIRYASVKEYFVLCCCYEKPELCAYTISNKSISYVRTNREIWKTNIEVRNFHLANQLRTNVYGASASSWTYRDFIYSKLTAFGNQKEFSTTRNVPLWHCAVGQFMVYSTENITSSIELHRLKREDLPLRSKHCIADFWIEFMEGQTKSIFFDAKADTEGECNSVKSVSCQLVGPKCLNDLLHVSHNKAQYRCCCNRGNLCNHWGNNNVAKSKYQIGLKPKDLKNVVFRCHIRAIAYLTQVFMNRTNNDLSETCWRSFDFHFEQEILMIGGVSYQLTLIYRVARKVFPNQNLVCEILNAFPLRPQNCHRKDYIHQPITYQFFKCECKQETSYLDFFLNLFFGQQKEVKTCDEKMPSYFKEYKNTLTRPTCYESYNASGPLKIDLYSFNRNVNFTGILIRRIVTNSTPICVTFVKISTESISFGIYALRPAKTITEIQNSKRFMLFRRRLSSTFVQRCQSNSTKSCNDFKNLIEHLLPSALHVYARDREPSGYSKCYITDDLQRINCKTSLGCFDFHSFNGERQRGCIDDIPKLINKKPELTVLNYCKHVKLWKTRSYICSGGCSTNPLIMHSPLSTNDESQECVNNNNDGHGVHLIYSEYDCPPSETDVEVIEGAQHYWWQSSKSSGREVCLVYSDYDEPSSETSVEMSQLFHDKKTDGREVRLIYSEYDELPSETDVEYDGRPWCSIFGNPALWKIRDEGREMHLIYSDYTEPKSEAAVEIEYDSDLQTSDEELHTGRPPKFRSMYFRDSLELIEQSSAPVQKSVMPVQYPDNMEQLLAFADSSINENSVLGYLESQELNTGMNHSGPDLYDSITSSAQVAMKSGKSLGSNRRHYLQRSNCFECETLIMNVTELNESQREYEISKPHRYGFQTTYFKDGKRKIDYVLTYECSEMDGEEESSSVNDIEDSTYVRSIEEKKVNKRLQYEENLRQLGLELEHVEGKYCKKTHFVLVHAPFLLLMKQAESLCLKMPVLQSDVKERTVLEGILDKFMKRFRFLTFDEKTNERLKEPNYFTAPFMAAHLDCYVGHENPNTFFDDSERSRLVYDLLIRTKYDTCEAEKYRVGIQRLIKNGTYTSAFPLHEDCDWNVYDADRSTDREFLYWNWARITNIYKYQPLWLIKKYFGSKIGWYFAWLGYYTKILVFASIIGILCFIYGIATISEDIPSNDICGNDGIGAEVILCPNCDKYCDYTRLNSSCIYSKLSYMFDNTSTVIFAAIMSIFATLFLEGWKRYHAEVAWKWGLLDFEVDEETVRPEYQLRVKKSKTMRINPVTQQLEPYLTLRYSLSSVPGRRYFGLRPEECDPAGCMVELVIQLAIIMCGKQFWNGFMEFAWPLLMTWLRSLQLLGAKKQRDKTTKHELVSNVLNRKNNIARWEQDYILNPTYEQFLFDEYLEMVIQFGFVTLFVSAFPLAPLFALLNNIFEIRVDAYKYVVATRRPMPERARDIGIWLPILSMISRAAVLVNACIIAFTSDFIPRFVYRFVYMHDELYGYVNNSLSFYDSSRIFVMWSEFKDDNITVCRKPPCTIDPLEGCDNDYGFTMQWWIVFTFRLAFILIFEAMAMVKGAVAYVIPDIPANIFIQLQRQRFLARQARISDITSAVSARNDLESNQDNTEKSEVDSMDNKLVFQPGQFNNEEASAELEMIMKSNFHKRAHSLLSLQSHGSDSFHTCRSLADSDGL</sequence>
<dbReference type="InterPro" id="IPR049452">
    <property type="entry name" value="Anoctamin_TM"/>
</dbReference>
<evidence type="ECO:0000256" key="5">
    <source>
        <dbReference type="ARBA" id="ARBA00022989"/>
    </source>
</evidence>
<comment type="similarity">
    <text evidence="2 8">Belongs to the anoctamin family.</text>
</comment>
<dbReference type="GO" id="GO:0005254">
    <property type="term" value="F:chloride channel activity"/>
    <property type="evidence" value="ECO:0007669"/>
    <property type="project" value="TreeGrafter"/>
</dbReference>
<dbReference type="PANTHER" id="PTHR12308">
    <property type="entry name" value="ANOCTAMIN"/>
    <property type="match status" value="1"/>
</dbReference>
<feature type="transmembrane region" description="Helical" evidence="8">
    <location>
        <begin position="1596"/>
        <end position="1619"/>
    </location>
</feature>
<accession>A0A498RXK8</accession>
<keyword evidence="5 8" id="KW-1133">Transmembrane helix</keyword>
<keyword evidence="7" id="KW-0325">Glycoprotein</keyword>
<evidence type="ECO:0000313" key="11">
    <source>
        <dbReference type="EMBL" id="VBB25501.1"/>
    </source>
</evidence>
<keyword evidence="4 8" id="KW-0812">Transmembrane</keyword>
<dbReference type="InterPro" id="IPR032394">
    <property type="entry name" value="Anoct_dimer"/>
</dbReference>
<dbReference type="PANTHER" id="PTHR12308:SF84">
    <property type="entry name" value="ANOCTAMIN"/>
    <property type="match status" value="1"/>
</dbReference>
<feature type="transmembrane region" description="Helical" evidence="8">
    <location>
        <begin position="1331"/>
        <end position="1358"/>
    </location>
</feature>
<gene>
    <name evidence="11" type="ORF">NAV_LOCUS331</name>
</gene>
<evidence type="ECO:0000256" key="8">
    <source>
        <dbReference type="RuleBase" id="RU280814"/>
    </source>
</evidence>
<reference evidence="11 12" key="1">
    <citation type="submission" date="2018-08" db="EMBL/GenBank/DDBJ databases">
        <authorList>
            <person name="Laetsch R D."/>
            <person name="Stevens L."/>
            <person name="Kumar S."/>
            <person name="Blaxter L. M."/>
        </authorList>
    </citation>
    <scope>NUCLEOTIDE SEQUENCE [LARGE SCALE GENOMIC DNA]</scope>
</reference>
<dbReference type="OrthoDB" id="296386at2759"/>
<proteinExistence type="inferred from homology"/>
<keyword evidence="12" id="KW-1185">Reference proteome</keyword>
<organism evidence="11 12">
    <name type="scientific">Acanthocheilonema viteae</name>
    <name type="common">Filarial nematode worm</name>
    <name type="synonym">Dipetalonema viteae</name>
    <dbReference type="NCBI Taxonomy" id="6277"/>
    <lineage>
        <taxon>Eukaryota</taxon>
        <taxon>Metazoa</taxon>
        <taxon>Ecdysozoa</taxon>
        <taxon>Nematoda</taxon>
        <taxon>Chromadorea</taxon>
        <taxon>Rhabditida</taxon>
        <taxon>Spirurina</taxon>
        <taxon>Spiruromorpha</taxon>
        <taxon>Filarioidea</taxon>
        <taxon>Onchocercidae</taxon>
        <taxon>Acanthocheilonema</taxon>
    </lineage>
</organism>
<evidence type="ECO:0000256" key="6">
    <source>
        <dbReference type="ARBA" id="ARBA00023136"/>
    </source>
</evidence>
<feature type="domain" description="Anoctamin transmembrane" evidence="9">
    <location>
        <begin position="1321"/>
        <end position="1481"/>
    </location>
</feature>
<protein>
    <recommendedName>
        <fullName evidence="8">Anoctamin</fullName>
    </recommendedName>
</protein>
<evidence type="ECO:0000256" key="4">
    <source>
        <dbReference type="ARBA" id="ARBA00022692"/>
    </source>
</evidence>
<comment type="subcellular location">
    <subcellularLocation>
        <location evidence="1">Cell membrane</location>
        <topology evidence="1">Multi-pass membrane protein</topology>
    </subcellularLocation>
    <subcellularLocation>
        <location evidence="8">Membrane</location>
        <topology evidence="8">Multi-pass membrane protein</topology>
    </subcellularLocation>
</comment>
<evidence type="ECO:0000313" key="12">
    <source>
        <dbReference type="Proteomes" id="UP000276991"/>
    </source>
</evidence>
<evidence type="ECO:0000259" key="9">
    <source>
        <dbReference type="Pfam" id="PF04547"/>
    </source>
</evidence>
<evidence type="ECO:0000256" key="2">
    <source>
        <dbReference type="ARBA" id="ARBA00009671"/>
    </source>
</evidence>
<evidence type="ECO:0000256" key="1">
    <source>
        <dbReference type="ARBA" id="ARBA00004651"/>
    </source>
</evidence>
<keyword evidence="3" id="KW-1003">Cell membrane</keyword>
<feature type="domain" description="Anoctamin dimerisation" evidence="10">
    <location>
        <begin position="1076"/>
        <end position="1318"/>
    </location>
</feature>
<feature type="transmembrane region" description="Helical" evidence="8">
    <location>
        <begin position="1413"/>
        <end position="1431"/>
    </location>
</feature>
<dbReference type="GO" id="GO:0005886">
    <property type="term" value="C:plasma membrane"/>
    <property type="evidence" value="ECO:0007669"/>
    <property type="project" value="UniProtKB-SubCell"/>
</dbReference>
<dbReference type="InterPro" id="IPR007632">
    <property type="entry name" value="Anoctamin"/>
</dbReference>
<evidence type="ECO:0000259" key="10">
    <source>
        <dbReference type="Pfam" id="PF16178"/>
    </source>
</evidence>